<reference evidence="2" key="1">
    <citation type="journal article" date="2020" name="Stud. Mycol.">
        <title>101 Dothideomycetes genomes: a test case for predicting lifestyles and emergence of pathogens.</title>
        <authorList>
            <person name="Haridas S."/>
            <person name="Albert R."/>
            <person name="Binder M."/>
            <person name="Bloem J."/>
            <person name="Labutti K."/>
            <person name="Salamov A."/>
            <person name="Andreopoulos B."/>
            <person name="Baker S."/>
            <person name="Barry K."/>
            <person name="Bills G."/>
            <person name="Bluhm B."/>
            <person name="Cannon C."/>
            <person name="Castanera R."/>
            <person name="Culley D."/>
            <person name="Daum C."/>
            <person name="Ezra D."/>
            <person name="Gonzalez J."/>
            <person name="Henrissat B."/>
            <person name="Kuo A."/>
            <person name="Liang C."/>
            <person name="Lipzen A."/>
            <person name="Lutzoni F."/>
            <person name="Magnuson J."/>
            <person name="Mondo S."/>
            <person name="Nolan M."/>
            <person name="Ohm R."/>
            <person name="Pangilinan J."/>
            <person name="Park H.-J."/>
            <person name="Ramirez L."/>
            <person name="Alfaro M."/>
            <person name="Sun H."/>
            <person name="Tritt A."/>
            <person name="Yoshinaga Y."/>
            <person name="Zwiers L.-H."/>
            <person name="Turgeon B."/>
            <person name="Goodwin S."/>
            <person name="Spatafora J."/>
            <person name="Crous P."/>
            <person name="Grigoriev I."/>
        </authorList>
    </citation>
    <scope>NUCLEOTIDE SEQUENCE</scope>
    <source>
        <strain evidence="2">CBS 107.79</strain>
    </source>
</reference>
<accession>A0A6A5UM24</accession>
<gene>
    <name evidence="2" type="ORF">BU23DRAFT_494530</name>
</gene>
<dbReference type="Pfam" id="PF26640">
    <property type="entry name" value="DUF8212"/>
    <property type="match status" value="1"/>
</dbReference>
<dbReference type="EMBL" id="ML976826">
    <property type="protein sequence ID" value="KAF1963976.1"/>
    <property type="molecule type" value="Genomic_DNA"/>
</dbReference>
<feature type="domain" description="DUF8212" evidence="1">
    <location>
        <begin position="36"/>
        <end position="120"/>
    </location>
</feature>
<dbReference type="AlphaFoldDB" id="A0A6A5UM24"/>
<dbReference type="PANTHER" id="PTHR10622">
    <property type="entry name" value="HET DOMAIN-CONTAINING PROTEIN"/>
    <property type="match status" value="1"/>
</dbReference>
<dbReference type="OrthoDB" id="3787959at2759"/>
<name>A0A6A5UM24_9PLEO</name>
<proteinExistence type="predicted"/>
<sequence length="382" mass="43874">MSWASRRETTKIEDLAYCLMGIFGVNMPLLYGEGERAYARLQGEIMKRTYDHSLFAWNYNFPTTAYGSSNRLLERPPQGIGVLAPHPSAFSGCADIIPYTTKTEPYVTTNRGIQIHLRVLRHSLSAKPHTRLAILQCRYRSNLSTAMAIPIKPVYRSRHLESEVEYYRSADEDLVNLEYSLAAESSSQNIYLHEAEPFWQSEPQNLYRCCLHKYGKELGVQFHKALYCQYPIVTSTVTGSIVKQWNYKDNSAIWGDDRRGIRAALYFAKSNGPAFVVVLTLMHLSTKRGYPSMHIYIRTVHEKIEGPKSTVLSQVSLRKVLEEETPFELAQELDEIQTTFPFESRVMTVQVKREIIHEEIVFILDIFFSGVKRSHSESNRTP</sequence>
<evidence type="ECO:0000313" key="2">
    <source>
        <dbReference type="EMBL" id="KAF1963976.1"/>
    </source>
</evidence>
<dbReference type="InterPro" id="IPR058525">
    <property type="entry name" value="DUF8212"/>
</dbReference>
<keyword evidence="3" id="KW-1185">Reference proteome</keyword>
<protein>
    <recommendedName>
        <fullName evidence="1">DUF8212 domain-containing protein</fullName>
    </recommendedName>
</protein>
<evidence type="ECO:0000313" key="3">
    <source>
        <dbReference type="Proteomes" id="UP000800036"/>
    </source>
</evidence>
<organism evidence="2 3">
    <name type="scientific">Bimuria novae-zelandiae CBS 107.79</name>
    <dbReference type="NCBI Taxonomy" id="1447943"/>
    <lineage>
        <taxon>Eukaryota</taxon>
        <taxon>Fungi</taxon>
        <taxon>Dikarya</taxon>
        <taxon>Ascomycota</taxon>
        <taxon>Pezizomycotina</taxon>
        <taxon>Dothideomycetes</taxon>
        <taxon>Pleosporomycetidae</taxon>
        <taxon>Pleosporales</taxon>
        <taxon>Massarineae</taxon>
        <taxon>Didymosphaeriaceae</taxon>
        <taxon>Bimuria</taxon>
    </lineage>
</organism>
<dbReference type="Proteomes" id="UP000800036">
    <property type="component" value="Unassembled WGS sequence"/>
</dbReference>
<evidence type="ECO:0000259" key="1">
    <source>
        <dbReference type="Pfam" id="PF26640"/>
    </source>
</evidence>
<dbReference type="PANTHER" id="PTHR10622:SF10">
    <property type="entry name" value="HET DOMAIN-CONTAINING PROTEIN"/>
    <property type="match status" value="1"/>
</dbReference>